<dbReference type="Proteomes" id="UP000059419">
    <property type="component" value="Chromosome 1"/>
</dbReference>
<proteinExistence type="predicted"/>
<evidence type="ECO:0000313" key="1">
    <source>
        <dbReference type="EMBL" id="CUU24341.1"/>
    </source>
</evidence>
<sequence>MHTENANSQNAFDLVQSKDFIASVAAILMPALSEAVNEAVEKAVSLSTSPTMSKQDFASANRISMSVLEKWIANGVVLLAPTPSVTYTQARKNKKTGEIVETTMTKHGNPLINVAAWREKNRQQALKCRYIKP</sequence>
<reference evidence="2" key="1">
    <citation type="submission" date="2015-11" db="EMBL/GenBank/DDBJ databases">
        <authorList>
            <person name="Blom J."/>
        </authorList>
    </citation>
    <scope>NUCLEOTIDE SEQUENCE [LARGE SCALE GENOMIC DNA]</scope>
</reference>
<dbReference type="AlphaFoldDB" id="A0A0U5L5I9"/>
<name>A0A0U5L5I9_9GAMM</name>
<dbReference type="OrthoDB" id="6504607at2"/>
<protein>
    <submittedName>
        <fullName evidence="1">Uncharacterized protein</fullName>
    </submittedName>
</protein>
<dbReference type="KEGG" id="ege:EM595_2107"/>
<evidence type="ECO:0000313" key="2">
    <source>
        <dbReference type="Proteomes" id="UP000059419"/>
    </source>
</evidence>
<keyword evidence="2" id="KW-1185">Reference proteome</keyword>
<organism evidence="1 2">
    <name type="scientific">Duffyella gerundensis</name>
    <dbReference type="NCBI Taxonomy" id="1619313"/>
    <lineage>
        <taxon>Bacteria</taxon>
        <taxon>Pseudomonadati</taxon>
        <taxon>Pseudomonadota</taxon>
        <taxon>Gammaproteobacteria</taxon>
        <taxon>Enterobacterales</taxon>
        <taxon>Erwiniaceae</taxon>
        <taxon>Duffyella</taxon>
    </lineage>
</organism>
<dbReference type="RefSeq" id="WP_067431370.1">
    <property type="nucleotide sequence ID" value="NZ_LN907827.1"/>
</dbReference>
<dbReference type="PATRIC" id="fig|1619313.3.peg.2187"/>
<dbReference type="EMBL" id="LN907827">
    <property type="protein sequence ID" value="CUU24341.1"/>
    <property type="molecule type" value="Genomic_DNA"/>
</dbReference>
<accession>A0A0U5L5I9</accession>
<gene>
    <name evidence="1" type="ORF">EM595_2107</name>
</gene>